<dbReference type="Pfam" id="PF01041">
    <property type="entry name" value="DegT_DnrJ_EryC1"/>
    <property type="match status" value="1"/>
</dbReference>
<dbReference type="InterPro" id="IPR000653">
    <property type="entry name" value="DegT/StrS_aminotransferase"/>
</dbReference>
<dbReference type="CDD" id="cd00616">
    <property type="entry name" value="AHBA_syn"/>
    <property type="match status" value="1"/>
</dbReference>
<accession>A0A7S7SLX7</accession>
<reference evidence="6 7" key="1">
    <citation type="submission" date="2020-10" db="EMBL/GenBank/DDBJ databases">
        <title>Complete genome sequence of Paludibaculum fermentans P105T, a facultatively anaerobic acidobacterium capable of dissimilatory Fe(III) reduction.</title>
        <authorList>
            <person name="Dedysh S.N."/>
            <person name="Beletsky A.V."/>
            <person name="Kulichevskaya I.S."/>
            <person name="Mardanov A.V."/>
            <person name="Ravin N.V."/>
        </authorList>
    </citation>
    <scope>NUCLEOTIDE SEQUENCE [LARGE SCALE GENOMIC DNA]</scope>
    <source>
        <strain evidence="6 7">P105</strain>
    </source>
</reference>
<keyword evidence="7" id="KW-1185">Reference proteome</keyword>
<dbReference type="AlphaFoldDB" id="A0A7S7SLX7"/>
<evidence type="ECO:0000256" key="2">
    <source>
        <dbReference type="PIRSR" id="PIRSR000390-1"/>
    </source>
</evidence>
<keyword evidence="5" id="KW-0732">Signal</keyword>
<evidence type="ECO:0000256" key="1">
    <source>
        <dbReference type="ARBA" id="ARBA00037999"/>
    </source>
</evidence>
<dbReference type="PANTHER" id="PTHR30244">
    <property type="entry name" value="TRANSAMINASE"/>
    <property type="match status" value="1"/>
</dbReference>
<evidence type="ECO:0000256" key="3">
    <source>
        <dbReference type="PIRSR" id="PIRSR000390-2"/>
    </source>
</evidence>
<organism evidence="6 7">
    <name type="scientific">Paludibaculum fermentans</name>
    <dbReference type="NCBI Taxonomy" id="1473598"/>
    <lineage>
        <taxon>Bacteria</taxon>
        <taxon>Pseudomonadati</taxon>
        <taxon>Acidobacteriota</taxon>
        <taxon>Terriglobia</taxon>
        <taxon>Bryobacterales</taxon>
        <taxon>Bryobacteraceae</taxon>
        <taxon>Paludibaculum</taxon>
    </lineage>
</organism>
<dbReference type="InterPro" id="IPR015424">
    <property type="entry name" value="PyrdxlP-dep_Trfase"/>
</dbReference>
<gene>
    <name evidence="6" type="ORF">IRI77_02895</name>
</gene>
<keyword evidence="3 4" id="KW-0663">Pyridoxal phosphate</keyword>
<dbReference type="EMBL" id="CP063849">
    <property type="protein sequence ID" value="QOY88926.1"/>
    <property type="molecule type" value="Genomic_DNA"/>
</dbReference>
<dbReference type="RefSeq" id="WP_194450589.1">
    <property type="nucleotide sequence ID" value="NZ_CP063849.1"/>
</dbReference>
<evidence type="ECO:0000256" key="4">
    <source>
        <dbReference type="RuleBase" id="RU004508"/>
    </source>
</evidence>
<dbReference type="Gene3D" id="3.90.1150.10">
    <property type="entry name" value="Aspartate Aminotransferase, domain 1"/>
    <property type="match status" value="1"/>
</dbReference>
<dbReference type="SUPFAM" id="SSF53383">
    <property type="entry name" value="PLP-dependent transferases"/>
    <property type="match status" value="1"/>
</dbReference>
<keyword evidence="6" id="KW-0032">Aminotransferase</keyword>
<dbReference type="GO" id="GO:0030170">
    <property type="term" value="F:pyridoxal phosphate binding"/>
    <property type="evidence" value="ECO:0007669"/>
    <property type="project" value="TreeGrafter"/>
</dbReference>
<dbReference type="InterPro" id="IPR015422">
    <property type="entry name" value="PyrdxlP-dep_Trfase_small"/>
</dbReference>
<dbReference type="PANTHER" id="PTHR30244:SF34">
    <property type="entry name" value="DTDP-4-AMINO-4,6-DIDEOXYGALACTOSE TRANSAMINASE"/>
    <property type="match status" value="1"/>
</dbReference>
<proteinExistence type="inferred from homology"/>
<evidence type="ECO:0000313" key="7">
    <source>
        <dbReference type="Proteomes" id="UP000593892"/>
    </source>
</evidence>
<feature type="signal peptide" evidence="5">
    <location>
        <begin position="1"/>
        <end position="22"/>
    </location>
</feature>
<evidence type="ECO:0000256" key="5">
    <source>
        <dbReference type="SAM" id="SignalP"/>
    </source>
</evidence>
<dbReference type="KEGG" id="pfer:IRI77_02895"/>
<feature type="chain" id="PRO_5032731982" evidence="5">
    <location>
        <begin position="23"/>
        <end position="438"/>
    </location>
</feature>
<dbReference type="Proteomes" id="UP000593892">
    <property type="component" value="Chromosome"/>
</dbReference>
<name>A0A7S7SLX7_PALFE</name>
<feature type="modified residue" description="N6-(pyridoxal phosphate)lysine" evidence="3">
    <location>
        <position position="222"/>
    </location>
</feature>
<dbReference type="GO" id="GO:0008483">
    <property type="term" value="F:transaminase activity"/>
    <property type="evidence" value="ECO:0007669"/>
    <property type="project" value="UniProtKB-KW"/>
</dbReference>
<dbReference type="PIRSF" id="PIRSF000390">
    <property type="entry name" value="PLP_StrS"/>
    <property type="match status" value="1"/>
</dbReference>
<dbReference type="InterPro" id="IPR015421">
    <property type="entry name" value="PyrdxlP-dep_Trfase_major"/>
</dbReference>
<evidence type="ECO:0000313" key="6">
    <source>
        <dbReference type="EMBL" id="QOY88926.1"/>
    </source>
</evidence>
<dbReference type="Gene3D" id="3.40.640.10">
    <property type="entry name" value="Type I PLP-dependent aspartate aminotransferase-like (Major domain)"/>
    <property type="match status" value="1"/>
</dbReference>
<protein>
    <submittedName>
        <fullName evidence="6">DegT/DnrJ/EryC1/StrS family aminotransferase</fullName>
    </submittedName>
</protein>
<comment type="similarity">
    <text evidence="1 4">Belongs to the DegT/DnrJ/EryC1 family.</text>
</comment>
<dbReference type="GO" id="GO:0000271">
    <property type="term" value="P:polysaccharide biosynthetic process"/>
    <property type="evidence" value="ECO:0007669"/>
    <property type="project" value="TreeGrafter"/>
</dbReference>
<sequence>MDRRIFLASVAASAAGSEPALAAQGGTPVRDKPLRTDNWGPLHYDSAEKAQVDEVVDTGVPFRFSGRRGVAPVKVSTYEKEFAAKIGARFALAVSSGTAALECAIAALQIGPGDEVIMPAWTWHSDCTAVVRAGALPVFAEIDETFNLDPADLEARITPHTKAIIAVHLQGNPAHLDPILAIAGKHKLRVIEDCSQAVGASYKGRRLGSMGDIATYSHQESKTITSGEGGTVVSSNPELFERAVRFHDVGNIFAPHKDMLGEVRLSPFVGTNFRMSEFSGGVMLAQLRKLDQILAAVRGNAERVYHGLADIPGLRFRQRPDAAGDLCSPVFVRFDTKAQRDRFLELMKAENVPANGPSGSVVLPIQPYIENKITVHPAWPSWQSERGKAIRYGAASCPRTIDILSRFAGVPVGPKYTRQDTDDIVAAVRKAYPAALRA</sequence>
<feature type="active site" description="Proton acceptor" evidence="2">
    <location>
        <position position="222"/>
    </location>
</feature>
<keyword evidence="6" id="KW-0808">Transferase</keyword>